<dbReference type="RefSeq" id="WP_214534671.1">
    <property type="nucleotide sequence ID" value="NZ_JAHFVK010000001.1"/>
</dbReference>
<organism evidence="1 2">
    <name type="scientific">Croceibacterium selenioxidans</name>
    <dbReference type="NCBI Taxonomy" id="2838833"/>
    <lineage>
        <taxon>Bacteria</taxon>
        <taxon>Pseudomonadati</taxon>
        <taxon>Pseudomonadota</taxon>
        <taxon>Alphaproteobacteria</taxon>
        <taxon>Sphingomonadales</taxon>
        <taxon>Erythrobacteraceae</taxon>
        <taxon>Croceibacterium</taxon>
    </lineage>
</organism>
<reference evidence="1 2" key="1">
    <citation type="submission" date="2021-05" db="EMBL/GenBank/DDBJ databases">
        <title>Croceibacterium sp. LX-88 genome sequence.</title>
        <authorList>
            <person name="Luo X."/>
        </authorList>
    </citation>
    <scope>NUCLEOTIDE SEQUENCE [LARGE SCALE GENOMIC DNA]</scope>
    <source>
        <strain evidence="1 2">LX-88</strain>
    </source>
</reference>
<proteinExistence type="predicted"/>
<evidence type="ECO:0000313" key="2">
    <source>
        <dbReference type="Proteomes" id="UP000811255"/>
    </source>
</evidence>
<comment type="caution">
    <text evidence="1">The sequence shown here is derived from an EMBL/GenBank/DDBJ whole genome shotgun (WGS) entry which is preliminary data.</text>
</comment>
<keyword evidence="2" id="KW-1185">Reference proteome</keyword>
<evidence type="ECO:0000313" key="1">
    <source>
        <dbReference type="EMBL" id="MBT2133421.1"/>
    </source>
</evidence>
<protein>
    <submittedName>
        <fullName evidence="1">Uncharacterized protein</fullName>
    </submittedName>
</protein>
<dbReference type="EMBL" id="JAHFVK010000001">
    <property type="protein sequence ID" value="MBT2133421.1"/>
    <property type="molecule type" value="Genomic_DNA"/>
</dbReference>
<sequence>MADLIRKPLAWLTGLLLIAAATLWFNGLLSGARRAEVTARIETHRGDAAVRSGADAANTIGERGSAEQALDKEITHAQDQVRAAPDTGAADSAARNGLCGISPNYCE</sequence>
<name>A0ABS5W0Y0_9SPHN</name>
<dbReference type="Proteomes" id="UP000811255">
    <property type="component" value="Unassembled WGS sequence"/>
</dbReference>
<accession>A0ABS5W0Y0</accession>
<gene>
    <name evidence="1" type="ORF">KK137_03645</name>
</gene>